<accession>F3KN10</accession>
<sequence length="509" mass="60358">MEKFESEFKTEHKENVLVWLDFDAYSYINFGIINALSKLDDFNFIGIITTKQDVSFFKNQQLIQFKKLLFYPDCYINKSSFDVNVLKQFEEKYDLKLWLDIFTERSFYKYWTDFHKFTRDEILSIVENSLHFFKEILDNYKPKLILMQHPGENISNLLLYRLAKNLGFKILIPNPIYIHNKIVISDNIENDEILKTFNQLMNDFKNNEKIYDENFIKKESLTETVNVQSSYNFGTSNFAQKIKHYIKRISHDPEPIYKNIGKTKLNMIKYKYKNYFEIKNRKKFLDKNAIKLIEDEKIFYFPLQSEPEAKILTTSPFYSNQIELIESIAKSIPIDFTLYVKEHPIQKVKLWRSINDYKKIISIPNVKFIHPDVNSQELISKSHGIISISGATGFEALFYKKPVIIFADEFYEGLSSVTKVKKFSELSDKIRNTLSNFQFNNKELNVLMKSLEINSISIPYFSIIKDGIVLSSIQRYENNINLTLENFKKFYETYKKSFELMATTIYAKL</sequence>
<proteinExistence type="predicted"/>
<protein>
    <recommendedName>
        <fullName evidence="2">Capsule polysaccharide biosynthesis protein</fullName>
    </recommendedName>
</protein>
<dbReference type="AlphaFoldDB" id="F3KN10"/>
<dbReference type="SUPFAM" id="SSF53756">
    <property type="entry name" value="UDP-Glycosyltransferase/glycogen phosphorylase"/>
    <property type="match status" value="1"/>
</dbReference>
<dbReference type="Proteomes" id="UP000004348">
    <property type="component" value="Chromosome"/>
</dbReference>
<dbReference type="HOGENOM" id="CLU_542507_0_0_2"/>
<dbReference type="GO" id="GO:0015774">
    <property type="term" value="P:polysaccharide transport"/>
    <property type="evidence" value="ECO:0007669"/>
    <property type="project" value="InterPro"/>
</dbReference>
<reference evidence="1" key="1">
    <citation type="journal article" date="2011" name="PLoS ONE">
        <title>Genome of a low-salinity ammonia-oxidizing archaeon determined by single-cell and metagenomic analysis.</title>
        <authorList>
            <person name="Blainey P.C."/>
            <person name="Mosier A.C."/>
            <person name="Potanina A."/>
            <person name="Francis C.A."/>
            <person name="Quake S.R."/>
        </authorList>
    </citation>
    <scope>NUCLEOTIDE SEQUENCE [LARGE SCALE GENOMIC DNA]</scope>
    <source>
        <strain evidence="1">SFB1</strain>
    </source>
</reference>
<name>F3KN10_9ARCH</name>
<comment type="caution">
    <text evidence="1">The sequence shown here is derived from an EMBL/GenBank/DDBJ whole genome shotgun (WGS) entry which is preliminary data.</text>
</comment>
<evidence type="ECO:0000313" key="1">
    <source>
        <dbReference type="EMBL" id="EGG41243.1"/>
    </source>
</evidence>
<dbReference type="InterPro" id="IPR007833">
    <property type="entry name" value="Capsule_polysaccharide_synth"/>
</dbReference>
<evidence type="ECO:0008006" key="2">
    <source>
        <dbReference type="Google" id="ProtNLM"/>
    </source>
</evidence>
<dbReference type="GO" id="GO:0000271">
    <property type="term" value="P:polysaccharide biosynthetic process"/>
    <property type="evidence" value="ECO:0007669"/>
    <property type="project" value="InterPro"/>
</dbReference>
<gene>
    <name evidence="1" type="ORF">Nlim_2054</name>
</gene>
<dbReference type="EMBL" id="AEGP01000066">
    <property type="protein sequence ID" value="EGG41243.1"/>
    <property type="molecule type" value="Genomic_DNA"/>
</dbReference>
<organism evidence="1">
    <name type="scientific">Candidatus Nitrosarchaeum limnium SFB1</name>
    <dbReference type="NCBI Taxonomy" id="886738"/>
    <lineage>
        <taxon>Archaea</taxon>
        <taxon>Nitrososphaerota</taxon>
        <taxon>Nitrososphaeria</taxon>
        <taxon>Nitrosopumilales</taxon>
        <taxon>Nitrosopumilaceae</taxon>
        <taxon>Nitrosarchaeum</taxon>
    </lineage>
</organism>
<dbReference type="Pfam" id="PF05159">
    <property type="entry name" value="Capsule_synth"/>
    <property type="match status" value="1"/>
</dbReference>